<dbReference type="Gene3D" id="2.130.10.10">
    <property type="entry name" value="YVTN repeat-like/Quinoprotein amine dehydrogenase"/>
    <property type="match status" value="1"/>
</dbReference>
<feature type="transmembrane region" description="Helical" evidence="1">
    <location>
        <begin position="260"/>
        <end position="278"/>
    </location>
</feature>
<feature type="transmembrane region" description="Helical" evidence="1">
    <location>
        <begin position="468"/>
        <end position="493"/>
    </location>
</feature>
<dbReference type="Proteomes" id="UP000605676">
    <property type="component" value="Unassembled WGS sequence"/>
</dbReference>
<feature type="transmembrane region" description="Helical" evidence="1">
    <location>
        <begin position="207"/>
        <end position="229"/>
    </location>
</feature>
<dbReference type="InterPro" id="IPR015943">
    <property type="entry name" value="WD40/YVTN_repeat-like_dom_sf"/>
</dbReference>
<dbReference type="PANTHER" id="PTHR34219">
    <property type="entry name" value="IRON-REGULATED INNER MEMBRANE PROTEIN-RELATED"/>
    <property type="match status" value="1"/>
</dbReference>
<dbReference type="Pfam" id="PF03929">
    <property type="entry name" value="PepSY_TM"/>
    <property type="match status" value="1"/>
</dbReference>
<comment type="caution">
    <text evidence="2">The sequence shown here is derived from an EMBL/GenBank/DDBJ whole genome shotgun (WGS) entry which is preliminary data.</text>
</comment>
<proteinExistence type="predicted"/>
<protein>
    <submittedName>
        <fullName evidence="2">PepSY domain-containing protein</fullName>
    </submittedName>
</protein>
<evidence type="ECO:0000313" key="2">
    <source>
        <dbReference type="EMBL" id="MBK3516324.1"/>
    </source>
</evidence>
<organism evidence="2 3">
    <name type="scientific">Carboxylicivirga marina</name>
    <dbReference type="NCBI Taxonomy" id="2800988"/>
    <lineage>
        <taxon>Bacteria</taxon>
        <taxon>Pseudomonadati</taxon>
        <taxon>Bacteroidota</taxon>
        <taxon>Bacteroidia</taxon>
        <taxon>Marinilabiliales</taxon>
        <taxon>Marinilabiliaceae</taxon>
        <taxon>Carboxylicivirga</taxon>
    </lineage>
</organism>
<keyword evidence="1" id="KW-1133">Transmembrane helix</keyword>
<keyword evidence="3" id="KW-1185">Reference proteome</keyword>
<name>A0ABS1HF74_9BACT</name>
<keyword evidence="1" id="KW-0812">Transmembrane</keyword>
<keyword evidence="1" id="KW-0472">Membrane</keyword>
<accession>A0ABS1HF74</accession>
<reference evidence="2 3" key="1">
    <citation type="submission" date="2021-01" db="EMBL/GenBank/DDBJ databases">
        <title>Carboxyliciviraga sp.nov., isolated from coastal sediments.</title>
        <authorList>
            <person name="Lu D."/>
            <person name="Zhang T."/>
        </authorList>
    </citation>
    <scope>NUCLEOTIDE SEQUENCE [LARGE SCALE GENOMIC DNA]</scope>
    <source>
        <strain evidence="2 3">N1Y132</strain>
    </source>
</reference>
<dbReference type="EMBL" id="JAENRR010000005">
    <property type="protein sequence ID" value="MBK3516324.1"/>
    <property type="molecule type" value="Genomic_DNA"/>
</dbReference>
<dbReference type="RefSeq" id="WP_200463555.1">
    <property type="nucleotide sequence ID" value="NZ_JAENRR010000005.1"/>
</dbReference>
<evidence type="ECO:0000313" key="3">
    <source>
        <dbReference type="Proteomes" id="UP000605676"/>
    </source>
</evidence>
<evidence type="ECO:0000256" key="1">
    <source>
        <dbReference type="SAM" id="Phobius"/>
    </source>
</evidence>
<dbReference type="InterPro" id="IPR005625">
    <property type="entry name" value="PepSY-ass_TM"/>
</dbReference>
<sequence length="503" mass="57525">MKFWRKYHKWGGIILSFFLLLFSISGIVLNHRKQVSSVDISRQYLTSSFQYDNWNNAALKGSIRLDSTQTLFYGNVGCWINTNKTNEWNDFNTGFPKGIDNRKVSKVIRTKNGRLFAGTLFGLYEYKSESWSPIKLEIEHPRISDLIEVNGKLTILTRSELGQLDLINDSVVFNILPSPEGYKNTTSLFKTIWILHSGEILGITGKILVDIIAGIFIFLIITGIIWFASPSLIKRARKKLLAAKRKKQLFRFSVKWHNKIGYYAIIFLIFTTFTGIFLRPPLLIAIANSEAKSIPFTVLDSPNAWYDQLRAIRYNRQYNVYLVSSSKGMYALTNNFEQIVKIPNQPPVSVMGINVFEEQKNNNYLIGSFSGLYLWNPFTSSCINYVTKQAHIPQVGMSRPIGVHMATGYHQLDHNEVYFDYNQGAVSLNRKSSFGTMPNKIKTASPLSIWNLALEVHTGRIFQDLIGAFYILIVPLTGITTILLLLSGLWIYWKKYKKQTSKI</sequence>
<gene>
    <name evidence="2" type="ORF">JIV24_03155</name>
</gene>